<dbReference type="EMBL" id="QMIG01000015">
    <property type="protein sequence ID" value="RAW12514.1"/>
    <property type="molecule type" value="Genomic_DNA"/>
</dbReference>
<feature type="transmembrane region" description="Helical" evidence="1">
    <location>
        <begin position="42"/>
        <end position="61"/>
    </location>
</feature>
<organism evidence="2 3">
    <name type="scientific">Phytoactinopolyspora halophila</name>
    <dbReference type="NCBI Taxonomy" id="1981511"/>
    <lineage>
        <taxon>Bacteria</taxon>
        <taxon>Bacillati</taxon>
        <taxon>Actinomycetota</taxon>
        <taxon>Actinomycetes</taxon>
        <taxon>Jiangellales</taxon>
        <taxon>Jiangellaceae</taxon>
        <taxon>Phytoactinopolyspora</taxon>
    </lineage>
</organism>
<proteinExistence type="predicted"/>
<dbReference type="AlphaFoldDB" id="A0A329QJL1"/>
<keyword evidence="1" id="KW-0812">Transmembrane</keyword>
<dbReference type="Proteomes" id="UP000250462">
    <property type="component" value="Unassembled WGS sequence"/>
</dbReference>
<reference evidence="2 3" key="1">
    <citation type="submission" date="2018-06" db="EMBL/GenBank/DDBJ databases">
        <title>Phytoactinopolyspora halophila sp. nov., a novel halophilic actinomycete isolated from a saline soil in China.</title>
        <authorList>
            <person name="Tang S.-K."/>
        </authorList>
    </citation>
    <scope>NUCLEOTIDE SEQUENCE [LARGE SCALE GENOMIC DNA]</scope>
    <source>
        <strain evidence="2 3">YIM 96934</strain>
    </source>
</reference>
<name>A0A329QJL1_9ACTN</name>
<sequence>MTERGLRDLFEAALDDEPEHIGLVDDDIARGRARRARRMRRLAGSGAVSVVTAVAAVTIPASPLSIVDGDEDPNQVATTTGIVAPEVANDPLRRDLWHSIQESLPDDARLADGSSVHGLTHGAPGIRFVLEKQHQGHDRQIGVNIALQNARPELDNFHPCNDTNSELESSPFDGTCEAGRDAEGRWRVFGTHDDLSTGAVVLEGGHVATTVTWSDMAAEAEEDGQVTAETAELLSPQEADAIASAAWHVGTERDEAELVSGIDLTATLDAWQQLAGTLEDELELGPLTPVRPDDDAEIGGAYDDTTGAISDIDRQHQSGVIAARYRTDEGTEVDVVIWQKDRTYDTFCHPRLPLCDSIDAAHLEDEDRSDLLSGISSLGNRAGLYVALDSGEPVDPDEPEGAELNERVVSAQTRLTQAVSLLGDDRHSDL</sequence>
<dbReference type="RefSeq" id="WP_112258970.1">
    <property type="nucleotide sequence ID" value="NZ_QMIG01000015.1"/>
</dbReference>
<comment type="caution">
    <text evidence="2">The sequence shown here is derived from an EMBL/GenBank/DDBJ whole genome shotgun (WGS) entry which is preliminary data.</text>
</comment>
<protein>
    <submittedName>
        <fullName evidence="2">Uncharacterized protein</fullName>
    </submittedName>
</protein>
<keyword evidence="3" id="KW-1185">Reference proteome</keyword>
<keyword evidence="1" id="KW-0472">Membrane</keyword>
<gene>
    <name evidence="2" type="ORF">DPM12_14035</name>
</gene>
<dbReference type="OrthoDB" id="5176475at2"/>
<keyword evidence="1" id="KW-1133">Transmembrane helix</keyword>
<evidence type="ECO:0000313" key="3">
    <source>
        <dbReference type="Proteomes" id="UP000250462"/>
    </source>
</evidence>
<accession>A0A329QJL1</accession>
<evidence type="ECO:0000256" key="1">
    <source>
        <dbReference type="SAM" id="Phobius"/>
    </source>
</evidence>
<evidence type="ECO:0000313" key="2">
    <source>
        <dbReference type="EMBL" id="RAW12514.1"/>
    </source>
</evidence>